<dbReference type="EMBL" id="CYHF01000010">
    <property type="protein sequence ID" value="CUA99778.1"/>
    <property type="molecule type" value="Genomic_DNA"/>
</dbReference>
<dbReference type="STRING" id="339866.GCA_001418255_02658"/>
<dbReference type="AlphaFoldDB" id="A0A0K6I9T2"/>
<dbReference type="InterPro" id="IPR018724">
    <property type="entry name" value="2OG-Fe_dioxygenase"/>
</dbReference>
<dbReference type="GO" id="GO:0051213">
    <property type="term" value="F:dioxygenase activity"/>
    <property type="evidence" value="ECO:0007669"/>
    <property type="project" value="InterPro"/>
</dbReference>
<reference evidence="2" key="1">
    <citation type="submission" date="2015-08" db="EMBL/GenBank/DDBJ databases">
        <authorList>
            <person name="Varghese N."/>
        </authorList>
    </citation>
    <scope>NUCLEOTIDE SEQUENCE [LARGE SCALE GENOMIC DNA]</scope>
    <source>
        <strain evidence="2">DSM 18181</strain>
    </source>
</reference>
<accession>A0A0K6I9T2</accession>
<evidence type="ECO:0000313" key="1">
    <source>
        <dbReference type="EMBL" id="CUA99778.1"/>
    </source>
</evidence>
<dbReference type="OrthoDB" id="6681382at2"/>
<dbReference type="RefSeq" id="WP_072243068.1">
    <property type="nucleotide sequence ID" value="NZ_CYHF01000010.1"/>
</dbReference>
<evidence type="ECO:0000313" key="2">
    <source>
        <dbReference type="Proteomes" id="UP000183649"/>
    </source>
</evidence>
<dbReference type="Gene3D" id="2.60.120.620">
    <property type="entry name" value="q2cbj1_9rhob like domain"/>
    <property type="match status" value="1"/>
</dbReference>
<dbReference type="Pfam" id="PF10014">
    <property type="entry name" value="2OG-Fe_Oxy_2"/>
    <property type="match status" value="1"/>
</dbReference>
<keyword evidence="2" id="KW-1185">Reference proteome</keyword>
<protein>
    <recommendedName>
        <fullName evidence="3">2OG-Fe dioxygenase</fullName>
    </recommendedName>
</protein>
<name>A0A0K6I9T2_9BURK</name>
<evidence type="ECO:0008006" key="3">
    <source>
        <dbReference type="Google" id="ProtNLM"/>
    </source>
</evidence>
<sequence length="231" mass="26509">MSLNDQGYTVIKIPHVSEKIKSSFSDLVFDKYIGNGNRYRRFSQYKMYFVENSWKFELLPHRPYMTFSKYNKVAGGIKRFYEPLQVDFTDQIEAMALGFPLDTHDDWQINVHQYRVRTGPGLAGVTVPEGPHQDGHDFVAIAVITRFGITGAEMTLLPLGGEGEPFFRCTVQEGEMALLNDRKMLHYVTEIVATNETGYRDIFVVAFSRWADRWHGEDFESRVAESESTAV</sequence>
<dbReference type="Proteomes" id="UP000183649">
    <property type="component" value="Unassembled WGS sequence"/>
</dbReference>
<gene>
    <name evidence="1" type="ORF">Ga0061069_11098</name>
</gene>
<proteinExistence type="predicted"/>
<organism evidence="1 2">
    <name type="scientific">Thiomonas bhubaneswarensis</name>
    <dbReference type="NCBI Taxonomy" id="339866"/>
    <lineage>
        <taxon>Bacteria</taxon>
        <taxon>Pseudomonadati</taxon>
        <taxon>Pseudomonadota</taxon>
        <taxon>Betaproteobacteria</taxon>
        <taxon>Burkholderiales</taxon>
        <taxon>Thiomonas</taxon>
    </lineage>
</organism>